<dbReference type="SMART" id="SM01057">
    <property type="entry name" value="Carb_anhydrase"/>
    <property type="match status" value="1"/>
</dbReference>
<dbReference type="SUPFAM" id="SSF51069">
    <property type="entry name" value="Carbonic anhydrase"/>
    <property type="match status" value="1"/>
</dbReference>
<dbReference type="Gene3D" id="3.10.200.10">
    <property type="entry name" value="Alpha carbonic anhydrase"/>
    <property type="match status" value="1"/>
</dbReference>
<dbReference type="InterPro" id="IPR023561">
    <property type="entry name" value="Carbonic_anhydrase_a-class"/>
</dbReference>
<reference evidence="9" key="1">
    <citation type="journal article" date="2019" name="Int. J. Syst. Evol. Microbiol.">
        <title>The Global Catalogue of Microorganisms (GCM) 10K type strain sequencing project: providing services to taxonomists for standard genome sequencing and annotation.</title>
        <authorList>
            <consortium name="The Broad Institute Genomics Platform"/>
            <consortium name="The Broad Institute Genome Sequencing Center for Infectious Disease"/>
            <person name="Wu L."/>
            <person name="Ma J."/>
        </authorList>
    </citation>
    <scope>NUCLEOTIDE SEQUENCE [LARGE SCALE GENOMIC DNA]</scope>
    <source>
        <strain evidence="9">CCM 4481</strain>
    </source>
</reference>
<dbReference type="RefSeq" id="WP_266151524.1">
    <property type="nucleotide sequence ID" value="NZ_CP064028.1"/>
</dbReference>
<dbReference type="CDD" id="cd03124">
    <property type="entry name" value="alpha_CA_prokaryotic_like"/>
    <property type="match status" value="1"/>
</dbReference>
<comment type="catalytic activity">
    <reaction evidence="6">
        <text>hydrogencarbonate + H(+) = CO2 + H2O</text>
        <dbReference type="Rhea" id="RHEA:10748"/>
        <dbReference type="ChEBI" id="CHEBI:15377"/>
        <dbReference type="ChEBI" id="CHEBI:15378"/>
        <dbReference type="ChEBI" id="CHEBI:16526"/>
        <dbReference type="ChEBI" id="CHEBI:17544"/>
        <dbReference type="EC" id="4.2.1.1"/>
    </reaction>
</comment>
<dbReference type="Pfam" id="PF00194">
    <property type="entry name" value="Carb_anhydrase"/>
    <property type="match status" value="1"/>
</dbReference>
<dbReference type="EC" id="4.2.1.1" evidence="2"/>
<accession>A0ABV9C7P8</accession>
<evidence type="ECO:0000256" key="5">
    <source>
        <dbReference type="ARBA" id="ARBA00023239"/>
    </source>
</evidence>
<dbReference type="PANTHER" id="PTHR18952">
    <property type="entry name" value="CARBONIC ANHYDRASE"/>
    <property type="match status" value="1"/>
</dbReference>
<organism evidence="8 9">
    <name type="scientific">Dyella halodurans</name>
    <dbReference type="NCBI Taxonomy" id="1920171"/>
    <lineage>
        <taxon>Bacteria</taxon>
        <taxon>Pseudomonadati</taxon>
        <taxon>Pseudomonadota</taxon>
        <taxon>Gammaproteobacteria</taxon>
        <taxon>Lysobacterales</taxon>
        <taxon>Rhodanobacteraceae</taxon>
        <taxon>Dyella</taxon>
    </lineage>
</organism>
<proteinExistence type="inferred from homology"/>
<dbReference type="InterPro" id="IPR036398">
    <property type="entry name" value="CA_dom_sf"/>
</dbReference>
<dbReference type="InterPro" id="IPR001148">
    <property type="entry name" value="CA_dom"/>
</dbReference>
<name>A0ABV9C7P8_9GAMM</name>
<keyword evidence="3" id="KW-0479">Metal-binding</keyword>
<evidence type="ECO:0000256" key="1">
    <source>
        <dbReference type="ARBA" id="ARBA00010718"/>
    </source>
</evidence>
<evidence type="ECO:0000313" key="9">
    <source>
        <dbReference type="Proteomes" id="UP001595961"/>
    </source>
</evidence>
<dbReference type="Proteomes" id="UP001595961">
    <property type="component" value="Unassembled WGS sequence"/>
</dbReference>
<comment type="similarity">
    <text evidence="1">Belongs to the alpha-carbonic anhydrase family.</text>
</comment>
<evidence type="ECO:0000256" key="2">
    <source>
        <dbReference type="ARBA" id="ARBA00012925"/>
    </source>
</evidence>
<evidence type="ECO:0000313" key="8">
    <source>
        <dbReference type="EMBL" id="MFC4529070.1"/>
    </source>
</evidence>
<sequence>MHTSKRHLAGFTAIVVMVASVSVLALPLSSDDWASMPRWSYAGKTGPSYWSAMAPSFVACGHGKAQSPIDLESRDAKSGKAGEFHIDYEKGAVALVNNGHTVQANVSDAKDTVVFDGDTYRLAQFHFHSPSEHTTDGTRFPLEIHFVNEDAKKRVVVVGVVVKLGKPNDSLAPVLKSLPASDKETSKGSTPPIAVDVGSILPRDHRAYVYAGSLTTPPCTEGVHWVVLKEPIQMSNDQIASFTRIFPDNHRPLQKANGREIDNESE</sequence>
<evidence type="ECO:0000256" key="3">
    <source>
        <dbReference type="ARBA" id="ARBA00022723"/>
    </source>
</evidence>
<dbReference type="PANTHER" id="PTHR18952:SF265">
    <property type="entry name" value="CARBONIC ANHYDRASE"/>
    <property type="match status" value="1"/>
</dbReference>
<dbReference type="EMBL" id="JBHSGA010000025">
    <property type="protein sequence ID" value="MFC4529070.1"/>
    <property type="molecule type" value="Genomic_DNA"/>
</dbReference>
<evidence type="ECO:0000256" key="4">
    <source>
        <dbReference type="ARBA" id="ARBA00022833"/>
    </source>
</evidence>
<comment type="caution">
    <text evidence="8">The sequence shown here is derived from an EMBL/GenBank/DDBJ whole genome shotgun (WGS) entry which is preliminary data.</text>
</comment>
<feature type="domain" description="Alpha-carbonic anhydrase" evidence="7">
    <location>
        <begin position="37"/>
        <end position="266"/>
    </location>
</feature>
<evidence type="ECO:0000256" key="6">
    <source>
        <dbReference type="ARBA" id="ARBA00048348"/>
    </source>
</evidence>
<protein>
    <recommendedName>
        <fullName evidence="2">carbonic anhydrase</fullName>
        <ecNumber evidence="2">4.2.1.1</ecNumber>
    </recommendedName>
</protein>
<keyword evidence="4" id="KW-0862">Zinc</keyword>
<keyword evidence="5" id="KW-0456">Lyase</keyword>
<dbReference type="InterPro" id="IPR041891">
    <property type="entry name" value="Alpha_CA_prokaryot-like"/>
</dbReference>
<evidence type="ECO:0000259" key="7">
    <source>
        <dbReference type="PROSITE" id="PS51144"/>
    </source>
</evidence>
<gene>
    <name evidence="8" type="ORF">ACFO5W_20665</name>
</gene>
<dbReference type="PROSITE" id="PS51144">
    <property type="entry name" value="ALPHA_CA_2"/>
    <property type="match status" value="1"/>
</dbReference>
<keyword evidence="9" id="KW-1185">Reference proteome</keyword>